<keyword evidence="4" id="KW-1185">Reference proteome</keyword>
<dbReference type="OrthoDB" id="137491at2157"/>
<dbReference type="SMART" id="SM00740">
    <property type="entry name" value="PASTA"/>
    <property type="match status" value="1"/>
</dbReference>
<proteinExistence type="predicted"/>
<dbReference type="GeneID" id="24806752"/>
<name>A0A0E3S4Q8_9EURY</name>
<gene>
    <name evidence="3" type="ORF">MSLAZ_1965</name>
</gene>
<protein>
    <recommendedName>
        <fullName evidence="2">PASTA domain-containing protein</fullName>
    </recommendedName>
</protein>
<dbReference type="RefSeq" id="WP_048126581.1">
    <property type="nucleotide sequence ID" value="NZ_CP009515.1"/>
</dbReference>
<evidence type="ECO:0000313" key="3">
    <source>
        <dbReference type="EMBL" id="AKB75226.1"/>
    </source>
</evidence>
<dbReference type="PATRIC" id="fig|1434111.4.peg.2587"/>
<evidence type="ECO:0000259" key="2">
    <source>
        <dbReference type="PROSITE" id="PS51178"/>
    </source>
</evidence>
<dbReference type="CDD" id="cd06577">
    <property type="entry name" value="PASTA_pknB"/>
    <property type="match status" value="1"/>
</dbReference>
<dbReference type="Gene3D" id="3.30.10.20">
    <property type="match status" value="1"/>
</dbReference>
<dbReference type="AlphaFoldDB" id="A0A0E3S4Q8"/>
<keyword evidence="1" id="KW-0175">Coiled coil</keyword>
<organism evidence="3 4">
    <name type="scientific">Methanosarcina lacustris Z-7289</name>
    <dbReference type="NCBI Taxonomy" id="1434111"/>
    <lineage>
        <taxon>Archaea</taxon>
        <taxon>Methanobacteriati</taxon>
        <taxon>Methanobacteriota</taxon>
        <taxon>Stenosarchaea group</taxon>
        <taxon>Methanomicrobia</taxon>
        <taxon>Methanosarcinales</taxon>
        <taxon>Methanosarcinaceae</taxon>
        <taxon>Methanosarcina</taxon>
    </lineage>
</organism>
<dbReference type="KEGG" id="mls:MSLAZ_1965"/>
<dbReference type="EMBL" id="CP009515">
    <property type="protein sequence ID" value="AKB75226.1"/>
    <property type="molecule type" value="Genomic_DNA"/>
</dbReference>
<feature type="domain" description="PASTA" evidence="2">
    <location>
        <begin position="90"/>
        <end position="159"/>
    </location>
</feature>
<dbReference type="HOGENOM" id="CLU_131315_0_0_2"/>
<dbReference type="InterPro" id="IPR005543">
    <property type="entry name" value="PASTA_dom"/>
</dbReference>
<dbReference type="PROSITE" id="PS51178">
    <property type="entry name" value="PASTA"/>
    <property type="match status" value="1"/>
</dbReference>
<evidence type="ECO:0000256" key="1">
    <source>
        <dbReference type="SAM" id="Coils"/>
    </source>
</evidence>
<feature type="coiled-coil region" evidence="1">
    <location>
        <begin position="2"/>
        <end position="50"/>
    </location>
</feature>
<sequence length="179" mass="19697">MKAQLEKRLVELRAEFDSGQKILKDIEIKLVELENRKKNLNETLLRISGAVELLEEVLEEESKSSIQEVPGSEVPGPEVPGIEIPGAESEIKEIEVPLVIRFPLEQAVKKLEEAGLRAGNIGEKSIFVAGVHFGDVIQQEPKGGMLVERGSSVDLIVAKKGNIKPDLSQNALLCPYSRH</sequence>
<evidence type="ECO:0000313" key="4">
    <source>
        <dbReference type="Proteomes" id="UP000033072"/>
    </source>
</evidence>
<dbReference type="Pfam" id="PF03793">
    <property type="entry name" value="PASTA"/>
    <property type="match status" value="1"/>
</dbReference>
<accession>A0A0E3S4Q8</accession>
<dbReference type="Proteomes" id="UP000033072">
    <property type="component" value="Chromosome"/>
</dbReference>
<reference evidence="3 4" key="1">
    <citation type="submission" date="2014-07" db="EMBL/GenBank/DDBJ databases">
        <title>Methanogenic archaea and the global carbon cycle.</title>
        <authorList>
            <person name="Henriksen J.R."/>
            <person name="Luke J."/>
            <person name="Reinhart S."/>
            <person name="Benedict M.N."/>
            <person name="Youngblut N.D."/>
            <person name="Metcalf M.E."/>
            <person name="Whitaker R.J."/>
            <person name="Metcalf W.W."/>
        </authorList>
    </citation>
    <scope>NUCLEOTIDE SEQUENCE [LARGE SCALE GENOMIC DNA]</scope>
    <source>
        <strain evidence="3 4">Z-7289</strain>
    </source>
</reference>